<evidence type="ECO:0000256" key="2">
    <source>
        <dbReference type="ARBA" id="ARBA00004370"/>
    </source>
</evidence>
<feature type="region of interest" description="Disordered" evidence="10">
    <location>
        <begin position="58"/>
        <end position="82"/>
    </location>
</feature>
<keyword evidence="9" id="KW-0902">Two-component regulatory system</keyword>
<dbReference type="Gene3D" id="1.10.287.130">
    <property type="match status" value="1"/>
</dbReference>
<evidence type="ECO:0000256" key="9">
    <source>
        <dbReference type="ARBA" id="ARBA00023012"/>
    </source>
</evidence>
<dbReference type="RefSeq" id="WP_285932466.1">
    <property type="nucleotide sequence ID" value="NZ_JASTZU010000037.1"/>
</dbReference>
<evidence type="ECO:0000313" key="13">
    <source>
        <dbReference type="EMBL" id="MDL4841248.1"/>
    </source>
</evidence>
<keyword evidence="5" id="KW-0808">Transferase</keyword>
<evidence type="ECO:0000256" key="1">
    <source>
        <dbReference type="ARBA" id="ARBA00000085"/>
    </source>
</evidence>
<feature type="compositionally biased region" description="Basic and acidic residues" evidence="10">
    <location>
        <begin position="70"/>
        <end position="82"/>
    </location>
</feature>
<protein>
    <recommendedName>
        <fullName evidence="3">histidine kinase</fullName>
        <ecNumber evidence="3">2.7.13.3</ecNumber>
    </recommendedName>
</protein>
<dbReference type="Gene3D" id="3.30.565.10">
    <property type="entry name" value="Histidine kinase-like ATPase, C-terminal domain"/>
    <property type="match status" value="1"/>
</dbReference>
<dbReference type="InterPro" id="IPR050351">
    <property type="entry name" value="BphY/WalK/GraS-like"/>
</dbReference>
<evidence type="ECO:0000256" key="7">
    <source>
        <dbReference type="ARBA" id="ARBA00022777"/>
    </source>
</evidence>
<dbReference type="GO" id="GO:0005524">
    <property type="term" value="F:ATP binding"/>
    <property type="evidence" value="ECO:0007669"/>
    <property type="project" value="UniProtKB-KW"/>
</dbReference>
<evidence type="ECO:0000256" key="6">
    <source>
        <dbReference type="ARBA" id="ARBA00022741"/>
    </source>
</evidence>
<organism evidence="13 14">
    <name type="scientific">Aquibacillus rhizosphaerae</name>
    <dbReference type="NCBI Taxonomy" id="3051431"/>
    <lineage>
        <taxon>Bacteria</taxon>
        <taxon>Bacillati</taxon>
        <taxon>Bacillota</taxon>
        <taxon>Bacilli</taxon>
        <taxon>Bacillales</taxon>
        <taxon>Bacillaceae</taxon>
        <taxon>Aquibacillus</taxon>
    </lineage>
</organism>
<evidence type="ECO:0000256" key="8">
    <source>
        <dbReference type="ARBA" id="ARBA00022840"/>
    </source>
</evidence>
<evidence type="ECO:0000256" key="3">
    <source>
        <dbReference type="ARBA" id="ARBA00012438"/>
    </source>
</evidence>
<dbReference type="CDD" id="cd00082">
    <property type="entry name" value="HisKA"/>
    <property type="match status" value="1"/>
</dbReference>
<dbReference type="InterPro" id="IPR036097">
    <property type="entry name" value="HisK_dim/P_sf"/>
</dbReference>
<keyword evidence="11" id="KW-1133">Transmembrane helix</keyword>
<evidence type="ECO:0000256" key="4">
    <source>
        <dbReference type="ARBA" id="ARBA00022553"/>
    </source>
</evidence>
<dbReference type="Pfam" id="PF02518">
    <property type="entry name" value="HATPase_c"/>
    <property type="match status" value="1"/>
</dbReference>
<sequence length="428" mass="49123">MRKNKIIRKQQLRYMLFNFVAFSIIFSLFGIIIFTSIQRSLYSQPDEELQAYQNVINDQRGPMDGNFSGRDQRDGPPLDDRPALPSPRVIEIHWNEDGEIINQEQLGTMLYENYLTDLQLDTNQLGSITNLNLNNTYNFRSLTIADDGSTGAYAQLLINVDAEQNMLERFEMLLIVCSVIFVFLSIMASYILSKKTMQPIINSWNKQVEFVENASHELRTPLTIIKNKLELLLTTPNAKIMEKFENIALTLSETNRLSKLTADLLTLARADSETQLEKEIINFDEFIHEVCDPYKEIAQYQQKHVWFQLECFQTLEVDKERIHQLLVILLDNALKYTTENNSIGIKTSFKDNKAILEISDTGIGISKEGLDHIFERFYREDKARSRENGGMGLGLSIAQWIVTSHHGTISAYQNQPKGTILKIKLPIG</sequence>
<keyword evidence="8 13" id="KW-0067">ATP-binding</keyword>
<evidence type="ECO:0000259" key="12">
    <source>
        <dbReference type="PROSITE" id="PS50109"/>
    </source>
</evidence>
<feature type="transmembrane region" description="Helical" evidence="11">
    <location>
        <begin position="12"/>
        <end position="37"/>
    </location>
</feature>
<dbReference type="PANTHER" id="PTHR45453:SF1">
    <property type="entry name" value="PHOSPHATE REGULON SENSOR PROTEIN PHOR"/>
    <property type="match status" value="1"/>
</dbReference>
<comment type="subcellular location">
    <subcellularLocation>
        <location evidence="2">Membrane</location>
    </subcellularLocation>
</comment>
<dbReference type="InterPro" id="IPR003661">
    <property type="entry name" value="HisK_dim/P_dom"/>
</dbReference>
<comment type="catalytic activity">
    <reaction evidence="1">
        <text>ATP + protein L-histidine = ADP + protein N-phospho-L-histidine.</text>
        <dbReference type="EC" id="2.7.13.3"/>
    </reaction>
</comment>
<dbReference type="PROSITE" id="PS50109">
    <property type="entry name" value="HIS_KIN"/>
    <property type="match status" value="1"/>
</dbReference>
<reference evidence="13 14" key="1">
    <citation type="submission" date="2023-06" db="EMBL/GenBank/DDBJ databases">
        <title>Aquibacillus rhizosphaerae LR5S19.</title>
        <authorList>
            <person name="Sun J.-Q."/>
        </authorList>
    </citation>
    <scope>NUCLEOTIDE SEQUENCE [LARGE SCALE GENOMIC DNA]</scope>
    <source>
        <strain evidence="13 14">LR5S19</strain>
    </source>
</reference>
<dbReference type="SUPFAM" id="SSF55874">
    <property type="entry name" value="ATPase domain of HSP90 chaperone/DNA topoisomerase II/histidine kinase"/>
    <property type="match status" value="1"/>
</dbReference>
<dbReference type="PANTHER" id="PTHR45453">
    <property type="entry name" value="PHOSPHATE REGULON SENSOR PROTEIN PHOR"/>
    <property type="match status" value="1"/>
</dbReference>
<proteinExistence type="predicted"/>
<name>A0ABT7L5V0_9BACI</name>
<dbReference type="InterPro" id="IPR005467">
    <property type="entry name" value="His_kinase_dom"/>
</dbReference>
<dbReference type="SUPFAM" id="SSF47384">
    <property type="entry name" value="Homodimeric domain of signal transducing histidine kinase"/>
    <property type="match status" value="1"/>
</dbReference>
<keyword evidence="6" id="KW-0547">Nucleotide-binding</keyword>
<dbReference type="Pfam" id="PF00512">
    <property type="entry name" value="HisKA"/>
    <property type="match status" value="1"/>
</dbReference>
<comment type="caution">
    <text evidence="13">The sequence shown here is derived from an EMBL/GenBank/DDBJ whole genome shotgun (WGS) entry which is preliminary data.</text>
</comment>
<evidence type="ECO:0000256" key="11">
    <source>
        <dbReference type="SAM" id="Phobius"/>
    </source>
</evidence>
<dbReference type="CDD" id="cd00075">
    <property type="entry name" value="HATPase"/>
    <property type="match status" value="1"/>
</dbReference>
<keyword evidence="7" id="KW-0418">Kinase</keyword>
<keyword evidence="4" id="KW-0597">Phosphoprotein</keyword>
<dbReference type="PRINTS" id="PR00344">
    <property type="entry name" value="BCTRLSENSOR"/>
</dbReference>
<dbReference type="SMART" id="SM00387">
    <property type="entry name" value="HATPase_c"/>
    <property type="match status" value="1"/>
</dbReference>
<dbReference type="InterPro" id="IPR036890">
    <property type="entry name" value="HATPase_C_sf"/>
</dbReference>
<gene>
    <name evidence="13" type="ORF">QQS35_12375</name>
</gene>
<dbReference type="SMART" id="SM00388">
    <property type="entry name" value="HisKA"/>
    <property type="match status" value="1"/>
</dbReference>
<feature type="domain" description="Histidine kinase" evidence="12">
    <location>
        <begin position="213"/>
        <end position="428"/>
    </location>
</feature>
<dbReference type="InterPro" id="IPR004358">
    <property type="entry name" value="Sig_transdc_His_kin-like_C"/>
</dbReference>
<dbReference type="Proteomes" id="UP001235343">
    <property type="component" value="Unassembled WGS sequence"/>
</dbReference>
<dbReference type="EC" id="2.7.13.3" evidence="3"/>
<evidence type="ECO:0000256" key="5">
    <source>
        <dbReference type="ARBA" id="ARBA00022679"/>
    </source>
</evidence>
<keyword evidence="14" id="KW-1185">Reference proteome</keyword>
<accession>A0ABT7L5V0</accession>
<evidence type="ECO:0000313" key="14">
    <source>
        <dbReference type="Proteomes" id="UP001235343"/>
    </source>
</evidence>
<feature type="transmembrane region" description="Helical" evidence="11">
    <location>
        <begin position="172"/>
        <end position="192"/>
    </location>
</feature>
<evidence type="ECO:0000256" key="10">
    <source>
        <dbReference type="SAM" id="MobiDB-lite"/>
    </source>
</evidence>
<keyword evidence="11" id="KW-0812">Transmembrane</keyword>
<dbReference type="EMBL" id="JASTZU010000037">
    <property type="protein sequence ID" value="MDL4841248.1"/>
    <property type="molecule type" value="Genomic_DNA"/>
</dbReference>
<keyword evidence="11" id="KW-0472">Membrane</keyword>
<dbReference type="InterPro" id="IPR003594">
    <property type="entry name" value="HATPase_dom"/>
</dbReference>